<dbReference type="InterPro" id="IPR029119">
    <property type="entry name" value="MutY_C"/>
</dbReference>
<dbReference type="GO" id="GO:0006281">
    <property type="term" value="P:DNA repair"/>
    <property type="evidence" value="ECO:0007669"/>
    <property type="project" value="UniProtKB-KW"/>
</dbReference>
<evidence type="ECO:0000256" key="5">
    <source>
        <dbReference type="ARBA" id="ARBA00022723"/>
    </source>
</evidence>
<dbReference type="RefSeq" id="WP_012226006.1">
    <property type="nucleotide sequence ID" value="NZ_VITL01000008.1"/>
</dbReference>
<evidence type="ECO:0000256" key="12">
    <source>
        <dbReference type="ARBA" id="ARBA00038905"/>
    </source>
</evidence>
<dbReference type="GO" id="GO:0016747">
    <property type="term" value="F:acyltransferase activity, transferring groups other than amino-acyl groups"/>
    <property type="evidence" value="ECO:0007669"/>
    <property type="project" value="InterPro"/>
</dbReference>
<keyword evidence="8" id="KW-0460">Magnesium</keyword>
<dbReference type="FunFam" id="3.90.79.10:FF:000014">
    <property type="entry name" value="8-oxo-dGTP diphosphatase MutT"/>
    <property type="match status" value="1"/>
</dbReference>
<dbReference type="GO" id="GO:0006260">
    <property type="term" value="P:DNA replication"/>
    <property type="evidence" value="ECO:0007669"/>
    <property type="project" value="UniProtKB-KW"/>
</dbReference>
<keyword evidence="19" id="KW-0808">Transferase</keyword>
<proteinExistence type="inferred from homology"/>
<dbReference type="InterPro" id="IPR015797">
    <property type="entry name" value="NUDIX_hydrolase-like_dom_sf"/>
</dbReference>
<evidence type="ECO:0000313" key="19">
    <source>
        <dbReference type="EMBL" id="MBB2154887.1"/>
    </source>
</evidence>
<evidence type="ECO:0000256" key="1">
    <source>
        <dbReference type="ARBA" id="ARBA00001946"/>
    </source>
</evidence>
<evidence type="ECO:0000256" key="8">
    <source>
        <dbReference type="ARBA" id="ARBA00022842"/>
    </source>
</evidence>
<dbReference type="InterPro" id="IPR020084">
    <property type="entry name" value="NUDIX_hydrolase_CS"/>
</dbReference>
<dbReference type="CDD" id="cd03425">
    <property type="entry name" value="NUDIX_MutT_NudA_like"/>
    <property type="match status" value="1"/>
</dbReference>
<evidence type="ECO:0000256" key="13">
    <source>
        <dbReference type="ARBA" id="ARBA00040794"/>
    </source>
</evidence>
<dbReference type="Pfam" id="PF13302">
    <property type="entry name" value="Acetyltransf_3"/>
    <property type="match status" value="1"/>
</dbReference>
<dbReference type="GO" id="GO:0008413">
    <property type="term" value="F:8-oxo-7,8-dihydroguanosine triphosphate pyrophosphatase activity"/>
    <property type="evidence" value="ECO:0007669"/>
    <property type="project" value="TreeGrafter"/>
</dbReference>
<evidence type="ECO:0000256" key="3">
    <source>
        <dbReference type="ARBA" id="ARBA00022457"/>
    </source>
</evidence>
<dbReference type="PROSITE" id="PS00893">
    <property type="entry name" value="NUDIX_BOX"/>
    <property type="match status" value="1"/>
</dbReference>
<evidence type="ECO:0000256" key="14">
    <source>
        <dbReference type="ARBA" id="ARBA00041592"/>
    </source>
</evidence>
<comment type="cofactor">
    <cofactor evidence="1">
        <name>Mg(2+)</name>
        <dbReference type="ChEBI" id="CHEBI:18420"/>
    </cofactor>
</comment>
<evidence type="ECO:0000256" key="4">
    <source>
        <dbReference type="ARBA" id="ARBA00022705"/>
    </source>
</evidence>
<dbReference type="SUPFAM" id="SSF55729">
    <property type="entry name" value="Acyl-CoA N-acyltransferases (Nat)"/>
    <property type="match status" value="1"/>
</dbReference>
<accession>A0A7W4FC30</accession>
<keyword evidence="3" id="KW-0515">Mutator protein</keyword>
<sequence>MTIDLGTDRTDAALQAGPYRLRTLLPSDAGTMHRLVNDWSVIRMLSRVPFPYPRGLTDDWIASTQDLSRRGAAYHFAITHPESDDPDSLMGCIGVQVNAAARSATVGYWVGRPYWNRKVASTTVERIARWALATLPIERVAAAVAHDNPASIAVLRRIGFRETGSGRQAFVSRGTGDHPVLLFEATRADLAMDDPGVGSAPLPAGRTPEQKRVILVAAVALVDTDGRILLARRPEGKPMAGLWEFPGGKVETGETPEAALIRELDEELGLDVARSCLAPYTFVSHDYGHFHLLMPVYVCRRWKNVPHPREGQTLAWVRADDLSHYPMPEADLPLIPLLRDLL</sequence>
<evidence type="ECO:0000259" key="18">
    <source>
        <dbReference type="PROSITE" id="PS51462"/>
    </source>
</evidence>
<evidence type="ECO:0000256" key="2">
    <source>
        <dbReference type="ARBA" id="ARBA00005582"/>
    </source>
</evidence>
<evidence type="ECO:0000313" key="20">
    <source>
        <dbReference type="Proteomes" id="UP000550787"/>
    </source>
</evidence>
<evidence type="ECO:0000256" key="9">
    <source>
        <dbReference type="ARBA" id="ARBA00023204"/>
    </source>
</evidence>
<dbReference type="OMA" id="HRLINDW"/>
<gene>
    <name evidence="19" type="ORF">HLH33_00945</name>
</gene>
<protein>
    <recommendedName>
        <fullName evidence="13">8-oxo-dGTP diphosphatase</fullName>
        <ecNumber evidence="12">3.6.1.55</ecNumber>
    </recommendedName>
    <alternativeName>
        <fullName evidence="16">7,8-dihydro-8-oxoguanine-triphosphatase</fullName>
    </alternativeName>
    <alternativeName>
        <fullName evidence="15">Mutator protein MutT</fullName>
    </alternativeName>
    <alternativeName>
        <fullName evidence="14">dGTP pyrophosphohydrolase</fullName>
    </alternativeName>
</protein>
<keyword evidence="9" id="KW-0234">DNA repair</keyword>
<evidence type="ECO:0000256" key="6">
    <source>
        <dbReference type="ARBA" id="ARBA00022763"/>
    </source>
</evidence>
<keyword evidence="5" id="KW-0479">Metal-binding</keyword>
<dbReference type="Gene3D" id="3.90.79.10">
    <property type="entry name" value="Nucleoside Triphosphate Pyrophosphohydrolase"/>
    <property type="match status" value="1"/>
</dbReference>
<dbReference type="PANTHER" id="PTHR47707">
    <property type="entry name" value="8-OXO-DGTP DIPHOSPHATASE"/>
    <property type="match status" value="1"/>
</dbReference>
<dbReference type="InterPro" id="IPR016181">
    <property type="entry name" value="Acyl_CoA_acyltransferase"/>
</dbReference>
<dbReference type="Proteomes" id="UP000550787">
    <property type="component" value="Unassembled WGS sequence"/>
</dbReference>
<reference evidence="19 20" key="1">
    <citation type="submission" date="2020-04" db="EMBL/GenBank/DDBJ databases">
        <title>Description of novel Gluconacetobacter.</title>
        <authorList>
            <person name="Sombolestani A."/>
        </authorList>
    </citation>
    <scope>NUCLEOTIDE SEQUENCE [LARGE SCALE GENOMIC DNA]</scope>
    <source>
        <strain evidence="19 20">LMG 7603</strain>
    </source>
</reference>
<evidence type="ECO:0000256" key="7">
    <source>
        <dbReference type="ARBA" id="ARBA00022801"/>
    </source>
</evidence>
<keyword evidence="6" id="KW-0227">DNA damage</keyword>
<evidence type="ECO:0000256" key="16">
    <source>
        <dbReference type="ARBA" id="ARBA00042798"/>
    </source>
</evidence>
<name>A0A7W4FC30_GLUDI</name>
<dbReference type="Gene3D" id="3.40.630.30">
    <property type="match status" value="1"/>
</dbReference>
<organism evidence="19 20">
    <name type="scientific">Gluconacetobacter diazotrophicus</name>
    <name type="common">Acetobacter diazotrophicus</name>
    <dbReference type="NCBI Taxonomy" id="33996"/>
    <lineage>
        <taxon>Bacteria</taxon>
        <taxon>Pseudomonadati</taxon>
        <taxon>Pseudomonadota</taxon>
        <taxon>Alphaproteobacteria</taxon>
        <taxon>Acetobacterales</taxon>
        <taxon>Acetobacteraceae</taxon>
        <taxon>Gluconacetobacter</taxon>
    </lineage>
</organism>
<evidence type="ECO:0000256" key="11">
    <source>
        <dbReference type="ARBA" id="ARBA00036904"/>
    </source>
</evidence>
<dbReference type="PROSITE" id="PS51186">
    <property type="entry name" value="GNAT"/>
    <property type="match status" value="1"/>
</dbReference>
<feature type="domain" description="Nudix hydrolase" evidence="18">
    <location>
        <begin position="211"/>
        <end position="340"/>
    </location>
</feature>
<dbReference type="InterPro" id="IPR020476">
    <property type="entry name" value="Nudix_hydrolase"/>
</dbReference>
<dbReference type="AlphaFoldDB" id="A0A7W4FC30"/>
<dbReference type="PANTHER" id="PTHR47707:SF1">
    <property type="entry name" value="NUDIX HYDROLASE FAMILY PROTEIN"/>
    <property type="match status" value="1"/>
</dbReference>
<dbReference type="PROSITE" id="PS51462">
    <property type="entry name" value="NUDIX"/>
    <property type="match status" value="1"/>
</dbReference>
<dbReference type="InterPro" id="IPR000086">
    <property type="entry name" value="NUDIX_hydrolase_dom"/>
</dbReference>
<keyword evidence="7" id="KW-0378">Hydrolase</keyword>
<dbReference type="GO" id="GO:0035539">
    <property type="term" value="F:8-oxo-7,8-dihydrodeoxyguanosine triphosphate pyrophosphatase activity"/>
    <property type="evidence" value="ECO:0007669"/>
    <property type="project" value="UniProtKB-EC"/>
</dbReference>
<dbReference type="GO" id="GO:0044716">
    <property type="term" value="F:8-oxo-GDP phosphatase activity"/>
    <property type="evidence" value="ECO:0007669"/>
    <property type="project" value="TreeGrafter"/>
</dbReference>
<comment type="caution">
    <text evidence="19">The sequence shown here is derived from an EMBL/GenBank/DDBJ whole genome shotgun (WGS) entry which is preliminary data.</text>
</comment>
<dbReference type="Pfam" id="PF14815">
    <property type="entry name" value="NUDIX_4"/>
    <property type="match status" value="1"/>
</dbReference>
<evidence type="ECO:0000256" key="10">
    <source>
        <dbReference type="ARBA" id="ARBA00035861"/>
    </source>
</evidence>
<comment type="catalytic activity">
    <reaction evidence="10">
        <text>8-oxo-dGTP + H2O = 8-oxo-dGMP + diphosphate + H(+)</text>
        <dbReference type="Rhea" id="RHEA:31575"/>
        <dbReference type="ChEBI" id="CHEBI:15377"/>
        <dbReference type="ChEBI" id="CHEBI:15378"/>
        <dbReference type="ChEBI" id="CHEBI:33019"/>
        <dbReference type="ChEBI" id="CHEBI:63224"/>
        <dbReference type="ChEBI" id="CHEBI:77896"/>
        <dbReference type="EC" id="3.6.1.55"/>
    </reaction>
</comment>
<dbReference type="EMBL" id="JABEQG010000001">
    <property type="protein sequence ID" value="MBB2154887.1"/>
    <property type="molecule type" value="Genomic_DNA"/>
</dbReference>
<feature type="domain" description="N-acetyltransferase" evidence="17">
    <location>
        <begin position="19"/>
        <end position="193"/>
    </location>
</feature>
<dbReference type="GO" id="GO:0044715">
    <property type="term" value="F:8-oxo-dGDP phosphatase activity"/>
    <property type="evidence" value="ECO:0007669"/>
    <property type="project" value="TreeGrafter"/>
</dbReference>
<dbReference type="EC" id="3.6.1.55" evidence="12"/>
<evidence type="ECO:0000256" key="15">
    <source>
        <dbReference type="ARBA" id="ARBA00041979"/>
    </source>
</evidence>
<comment type="similarity">
    <text evidence="2">Belongs to the Nudix hydrolase family.</text>
</comment>
<dbReference type="InterPro" id="IPR000182">
    <property type="entry name" value="GNAT_dom"/>
</dbReference>
<dbReference type="InterPro" id="IPR047127">
    <property type="entry name" value="MutT-like"/>
</dbReference>
<keyword evidence="4" id="KW-0235">DNA replication</keyword>
<evidence type="ECO:0000259" key="17">
    <source>
        <dbReference type="PROSITE" id="PS51186"/>
    </source>
</evidence>
<dbReference type="SUPFAM" id="SSF55811">
    <property type="entry name" value="Nudix"/>
    <property type="match status" value="1"/>
</dbReference>
<dbReference type="PRINTS" id="PR00502">
    <property type="entry name" value="NUDIXFAMILY"/>
</dbReference>
<dbReference type="GO" id="GO:0046872">
    <property type="term" value="F:metal ion binding"/>
    <property type="evidence" value="ECO:0007669"/>
    <property type="project" value="UniProtKB-KW"/>
</dbReference>
<comment type="catalytic activity">
    <reaction evidence="11">
        <text>8-oxo-GTP + H2O = 8-oxo-GMP + diphosphate + H(+)</text>
        <dbReference type="Rhea" id="RHEA:67616"/>
        <dbReference type="ChEBI" id="CHEBI:15377"/>
        <dbReference type="ChEBI" id="CHEBI:15378"/>
        <dbReference type="ChEBI" id="CHEBI:33019"/>
        <dbReference type="ChEBI" id="CHEBI:143553"/>
        <dbReference type="ChEBI" id="CHEBI:145694"/>
    </reaction>
</comment>